<dbReference type="AlphaFoldDB" id="A0A4Y2DBY0"/>
<comment type="caution">
    <text evidence="1">The sequence shown here is derived from an EMBL/GenBank/DDBJ whole genome shotgun (WGS) entry which is preliminary data.</text>
</comment>
<gene>
    <name evidence="1" type="ORF">AVEN_209376_1</name>
</gene>
<keyword evidence="2" id="KW-1185">Reference proteome</keyword>
<evidence type="ECO:0000313" key="1">
    <source>
        <dbReference type="EMBL" id="GBM13384.1"/>
    </source>
</evidence>
<organism evidence="1 2">
    <name type="scientific">Araneus ventricosus</name>
    <name type="common">Orbweaver spider</name>
    <name type="synonym">Epeira ventricosa</name>
    <dbReference type="NCBI Taxonomy" id="182803"/>
    <lineage>
        <taxon>Eukaryota</taxon>
        <taxon>Metazoa</taxon>
        <taxon>Ecdysozoa</taxon>
        <taxon>Arthropoda</taxon>
        <taxon>Chelicerata</taxon>
        <taxon>Arachnida</taxon>
        <taxon>Araneae</taxon>
        <taxon>Araneomorphae</taxon>
        <taxon>Entelegynae</taxon>
        <taxon>Araneoidea</taxon>
        <taxon>Araneidae</taxon>
        <taxon>Araneus</taxon>
    </lineage>
</organism>
<accession>A0A4Y2DBY0</accession>
<dbReference type="EMBL" id="BGPR01242133">
    <property type="protein sequence ID" value="GBM13384.1"/>
    <property type="molecule type" value="Genomic_DNA"/>
</dbReference>
<name>A0A4Y2DBY0_ARAVE</name>
<sequence>MAVTPDLSYPWPRTCDGEPVPQMGDGAPSVVCSFPSSHKRPNSDAMKLALLRYRRCITYSKAYTVLIYTSFPSHKRPNLDAMKLALLRYRRCITYSKAYTFIIYTSFPFHKRPNLDAMKLAHCCVIEDAYRTVKPIRFSFIRRFITVPSHSYSL</sequence>
<dbReference type="Proteomes" id="UP000499080">
    <property type="component" value="Unassembled WGS sequence"/>
</dbReference>
<protein>
    <submittedName>
        <fullName evidence="1">Uncharacterized protein</fullName>
    </submittedName>
</protein>
<reference evidence="1 2" key="1">
    <citation type="journal article" date="2019" name="Sci. Rep.">
        <title>Orb-weaving spider Araneus ventricosus genome elucidates the spidroin gene catalogue.</title>
        <authorList>
            <person name="Kono N."/>
            <person name="Nakamura H."/>
            <person name="Ohtoshi R."/>
            <person name="Moran D.A.P."/>
            <person name="Shinohara A."/>
            <person name="Yoshida Y."/>
            <person name="Fujiwara M."/>
            <person name="Mori M."/>
            <person name="Tomita M."/>
            <person name="Arakawa K."/>
        </authorList>
    </citation>
    <scope>NUCLEOTIDE SEQUENCE [LARGE SCALE GENOMIC DNA]</scope>
</reference>
<proteinExistence type="predicted"/>
<evidence type="ECO:0000313" key="2">
    <source>
        <dbReference type="Proteomes" id="UP000499080"/>
    </source>
</evidence>